<dbReference type="Proteomes" id="UP000317519">
    <property type="component" value="Unassembled WGS sequence"/>
</dbReference>
<protein>
    <recommendedName>
        <fullName evidence="3">Phosphoribosylpyrophosphate synthetase</fullName>
    </recommendedName>
</protein>
<dbReference type="EMBL" id="VLKO01000004">
    <property type="protein sequence ID" value="TWI00612.1"/>
    <property type="molecule type" value="Genomic_DNA"/>
</dbReference>
<evidence type="ECO:0000313" key="2">
    <source>
        <dbReference type="Proteomes" id="UP000317519"/>
    </source>
</evidence>
<gene>
    <name evidence="1" type="ORF">IQ05_01269</name>
</gene>
<organism evidence="1 2">
    <name type="scientific">Flavobacterium tiangeerense</name>
    <dbReference type="NCBI Taxonomy" id="459471"/>
    <lineage>
        <taxon>Bacteria</taxon>
        <taxon>Pseudomonadati</taxon>
        <taxon>Bacteroidota</taxon>
        <taxon>Flavobacteriia</taxon>
        <taxon>Flavobacteriales</taxon>
        <taxon>Flavobacteriaceae</taxon>
        <taxon>Flavobacterium</taxon>
    </lineage>
</organism>
<evidence type="ECO:0008006" key="3">
    <source>
        <dbReference type="Google" id="ProtNLM"/>
    </source>
</evidence>
<sequence length="100" mass="11427">MDKVKKDSLVMVITAAEKLGFHSQFKVNGKNMISLKTDIRFHSNEVRIVHFYRFEGASNLEYTSIIYIIECDNGEKGTLVDGFDTTTETANFMLNVKNQE</sequence>
<comment type="caution">
    <text evidence="1">The sequence shown here is derived from an EMBL/GenBank/DDBJ whole genome shotgun (WGS) entry which is preliminary data.</text>
</comment>
<keyword evidence="2" id="KW-1185">Reference proteome</keyword>
<evidence type="ECO:0000313" key="1">
    <source>
        <dbReference type="EMBL" id="TWI00612.1"/>
    </source>
</evidence>
<accession>A0ABY3FKU4</accession>
<name>A0ABY3FKU4_9FLAO</name>
<dbReference type="RefSeq" id="WP_144891004.1">
    <property type="nucleotide sequence ID" value="NZ_VLKO01000004.1"/>
</dbReference>
<proteinExistence type="predicted"/>
<reference evidence="1 2" key="1">
    <citation type="journal article" date="2015" name="Stand. Genomic Sci.">
        <title>Genomic Encyclopedia of Bacterial and Archaeal Type Strains, Phase III: the genomes of soil and plant-associated and newly described type strains.</title>
        <authorList>
            <person name="Whitman W.B."/>
            <person name="Woyke T."/>
            <person name="Klenk H.P."/>
            <person name="Zhou Y."/>
            <person name="Lilburn T.G."/>
            <person name="Beck B.J."/>
            <person name="De Vos P."/>
            <person name="Vandamme P."/>
            <person name="Eisen J.A."/>
            <person name="Garrity G."/>
            <person name="Hugenholtz P."/>
            <person name="Kyrpides N.C."/>
        </authorList>
    </citation>
    <scope>NUCLEOTIDE SEQUENCE [LARGE SCALE GENOMIC DNA]</scope>
    <source>
        <strain evidence="1 2">CGMCC 1.6847</strain>
    </source>
</reference>